<comment type="subcellular location">
    <subcellularLocation>
        <location evidence="1">Membrane</location>
        <topology evidence="1">Multi-pass membrane protein</topology>
    </subcellularLocation>
</comment>
<dbReference type="OrthoDB" id="9806522at2"/>
<dbReference type="GO" id="GO:0006829">
    <property type="term" value="P:zinc ion transport"/>
    <property type="evidence" value="ECO:0007669"/>
    <property type="project" value="InterPro"/>
</dbReference>
<feature type="transmembrane region" description="Helical" evidence="7">
    <location>
        <begin position="120"/>
        <end position="143"/>
    </location>
</feature>
<evidence type="ECO:0000256" key="1">
    <source>
        <dbReference type="ARBA" id="ARBA00004141"/>
    </source>
</evidence>
<dbReference type="GO" id="GO:0016020">
    <property type="term" value="C:membrane"/>
    <property type="evidence" value="ECO:0007669"/>
    <property type="project" value="UniProtKB-SubCell"/>
</dbReference>
<dbReference type="SUPFAM" id="SSF161111">
    <property type="entry name" value="Cation efflux protein transmembrane domain-like"/>
    <property type="match status" value="1"/>
</dbReference>
<dbReference type="InterPro" id="IPR027470">
    <property type="entry name" value="Cation_efflux_CTD"/>
</dbReference>
<evidence type="ECO:0000259" key="8">
    <source>
        <dbReference type="Pfam" id="PF01545"/>
    </source>
</evidence>
<evidence type="ECO:0000256" key="7">
    <source>
        <dbReference type="SAM" id="Phobius"/>
    </source>
</evidence>
<comment type="similarity">
    <text evidence="2">Belongs to the cation diffusion facilitator (CDF) transporter (TC 2.A.4) family.</text>
</comment>
<dbReference type="PANTHER" id="PTHR13414">
    <property type="entry name" value="HUEL-CATION TRANSPORTER"/>
    <property type="match status" value="1"/>
</dbReference>
<dbReference type="NCBIfam" id="TIGR01297">
    <property type="entry name" value="CDF"/>
    <property type="match status" value="1"/>
</dbReference>
<dbReference type="Gene3D" id="1.20.1510.10">
    <property type="entry name" value="Cation efflux protein transmembrane domain"/>
    <property type="match status" value="1"/>
</dbReference>
<feature type="domain" description="Cation efflux protein cytoplasmic" evidence="9">
    <location>
        <begin position="227"/>
        <end position="299"/>
    </location>
</feature>
<dbReference type="Proteomes" id="UP000324758">
    <property type="component" value="Unassembled WGS sequence"/>
</dbReference>
<dbReference type="Gene3D" id="3.30.70.1350">
    <property type="entry name" value="Cation efflux protein, cytoplasmic domain"/>
    <property type="match status" value="1"/>
</dbReference>
<evidence type="ECO:0000256" key="4">
    <source>
        <dbReference type="ARBA" id="ARBA00022692"/>
    </source>
</evidence>
<dbReference type="InterPro" id="IPR027469">
    <property type="entry name" value="Cation_efflux_TMD_sf"/>
</dbReference>
<keyword evidence="6 7" id="KW-0472">Membrane</keyword>
<protein>
    <submittedName>
        <fullName evidence="10">Cation transporter</fullName>
    </submittedName>
</protein>
<dbReference type="RefSeq" id="WP_148770814.1">
    <property type="nucleotide sequence ID" value="NZ_VSSS01000008.1"/>
</dbReference>
<keyword evidence="5 7" id="KW-1133">Transmembrane helix</keyword>
<organism evidence="10 11">
    <name type="scientific">Bradyrhizobium rifense</name>
    <dbReference type="NCBI Taxonomy" id="515499"/>
    <lineage>
        <taxon>Bacteria</taxon>
        <taxon>Pseudomonadati</taxon>
        <taxon>Pseudomonadota</taxon>
        <taxon>Alphaproteobacteria</taxon>
        <taxon>Hyphomicrobiales</taxon>
        <taxon>Nitrobacteraceae</taxon>
        <taxon>Bradyrhizobium</taxon>
    </lineage>
</organism>
<dbReference type="SUPFAM" id="SSF160240">
    <property type="entry name" value="Cation efflux protein cytoplasmic domain-like"/>
    <property type="match status" value="1"/>
</dbReference>
<evidence type="ECO:0000256" key="3">
    <source>
        <dbReference type="ARBA" id="ARBA00022448"/>
    </source>
</evidence>
<evidence type="ECO:0000313" key="10">
    <source>
        <dbReference type="EMBL" id="TYL99186.1"/>
    </source>
</evidence>
<accession>A0A5D3L018</accession>
<dbReference type="InterPro" id="IPR002524">
    <property type="entry name" value="Cation_efflux"/>
</dbReference>
<keyword evidence="3" id="KW-0813">Transport</keyword>
<keyword evidence="11" id="KW-1185">Reference proteome</keyword>
<evidence type="ECO:0000259" key="9">
    <source>
        <dbReference type="Pfam" id="PF16916"/>
    </source>
</evidence>
<evidence type="ECO:0000256" key="6">
    <source>
        <dbReference type="ARBA" id="ARBA00023136"/>
    </source>
</evidence>
<evidence type="ECO:0000313" key="11">
    <source>
        <dbReference type="Proteomes" id="UP000324758"/>
    </source>
</evidence>
<evidence type="ECO:0000256" key="5">
    <source>
        <dbReference type="ARBA" id="ARBA00022989"/>
    </source>
</evidence>
<evidence type="ECO:0000256" key="2">
    <source>
        <dbReference type="ARBA" id="ARBA00008114"/>
    </source>
</evidence>
<feature type="transmembrane region" description="Helical" evidence="7">
    <location>
        <begin position="79"/>
        <end position="100"/>
    </location>
</feature>
<name>A0A5D3L018_9BRAD</name>
<proteinExistence type="inferred from homology"/>
<feature type="transmembrane region" description="Helical" evidence="7">
    <location>
        <begin position="196"/>
        <end position="213"/>
    </location>
</feature>
<gene>
    <name evidence="10" type="ORF">FXB40_03495</name>
</gene>
<dbReference type="InterPro" id="IPR058533">
    <property type="entry name" value="Cation_efflux_TM"/>
</dbReference>
<comment type="caution">
    <text evidence="10">The sequence shown here is derived from an EMBL/GenBank/DDBJ whole genome shotgun (WGS) entry which is preliminary data.</text>
</comment>
<dbReference type="EMBL" id="VSSS01000008">
    <property type="protein sequence ID" value="TYL99186.1"/>
    <property type="molecule type" value="Genomic_DNA"/>
</dbReference>
<sequence length="321" mass="34852">MAASTSPKSEKVVYVAVVGNLLVALTKLTAALLTGSSSMLSESAHSFVDTGNEALLLYGYYRSRRAPDRTHPLGYGRELYFWSFVVALLLFALGAGVSVYEGITHIAAPSNIENIVVNYIVLALSAAFEGTSWYIALITFRAVKGDLSYWDAIRRSKDPPSFMVLLEDTAALMGISIAALGIFLADRLQIPSIDGVASILIGSILAIMALILARENKELLIGERADEAISTSILELAASQPGVEGANGALTVHLAPDQIVVTLSLEFSDDLRTPEIEQCVESLERRIREKHPEVVSVFVKPQTARAFRSSRKARFAERLRP</sequence>
<feature type="domain" description="Cation efflux protein transmembrane" evidence="8">
    <location>
        <begin position="13"/>
        <end position="220"/>
    </location>
</feature>
<dbReference type="AlphaFoldDB" id="A0A5D3L018"/>
<reference evidence="10 11" key="1">
    <citation type="submission" date="2019-08" db="EMBL/GenBank/DDBJ databases">
        <title>Bradyrhizobium hipponensis sp. nov., a rhizobium isolated from a Lupinus angustifolius root nodule in Tunisia.</title>
        <authorList>
            <person name="Off K."/>
            <person name="Rejili M."/>
            <person name="Mars M."/>
            <person name="Brachmann A."/>
            <person name="Marin M."/>
        </authorList>
    </citation>
    <scope>NUCLEOTIDE SEQUENCE [LARGE SCALE GENOMIC DNA]</scope>
    <source>
        <strain evidence="10 11">CTAW71</strain>
    </source>
</reference>
<dbReference type="Pfam" id="PF16916">
    <property type="entry name" value="ZT_dimer"/>
    <property type="match status" value="1"/>
</dbReference>
<feature type="transmembrane region" description="Helical" evidence="7">
    <location>
        <begin position="12"/>
        <end position="33"/>
    </location>
</feature>
<keyword evidence="4 7" id="KW-0812">Transmembrane</keyword>
<dbReference type="Pfam" id="PF01545">
    <property type="entry name" value="Cation_efflux"/>
    <property type="match status" value="1"/>
</dbReference>
<dbReference type="PANTHER" id="PTHR13414:SF9">
    <property type="entry name" value="PROTON-COUPLED ZINC ANTIPORTER SLC30A9, MITOCHONDRIAL"/>
    <property type="match status" value="1"/>
</dbReference>
<feature type="transmembrane region" description="Helical" evidence="7">
    <location>
        <begin position="164"/>
        <end position="184"/>
    </location>
</feature>
<dbReference type="GO" id="GO:0008324">
    <property type="term" value="F:monoatomic cation transmembrane transporter activity"/>
    <property type="evidence" value="ECO:0007669"/>
    <property type="project" value="InterPro"/>
</dbReference>
<dbReference type="InterPro" id="IPR040177">
    <property type="entry name" value="SLC30A9"/>
</dbReference>
<dbReference type="InterPro" id="IPR036837">
    <property type="entry name" value="Cation_efflux_CTD_sf"/>
</dbReference>